<evidence type="ECO:0000313" key="1">
    <source>
        <dbReference type="EMBL" id="KKK92661.1"/>
    </source>
</evidence>
<dbReference type="AlphaFoldDB" id="A0A0F9C7N4"/>
<reference evidence="1" key="1">
    <citation type="journal article" date="2015" name="Nature">
        <title>Complex archaea that bridge the gap between prokaryotes and eukaryotes.</title>
        <authorList>
            <person name="Spang A."/>
            <person name="Saw J.H."/>
            <person name="Jorgensen S.L."/>
            <person name="Zaremba-Niedzwiedzka K."/>
            <person name="Martijn J."/>
            <person name="Lind A.E."/>
            <person name="van Eijk R."/>
            <person name="Schleper C."/>
            <person name="Guy L."/>
            <person name="Ettema T.J."/>
        </authorList>
    </citation>
    <scope>NUCLEOTIDE SEQUENCE</scope>
</reference>
<dbReference type="EMBL" id="LAZR01048119">
    <property type="protein sequence ID" value="KKK92661.1"/>
    <property type="molecule type" value="Genomic_DNA"/>
</dbReference>
<proteinExistence type="predicted"/>
<feature type="non-terminal residue" evidence="1">
    <location>
        <position position="1"/>
    </location>
</feature>
<gene>
    <name evidence="1" type="ORF">LCGC14_2700720</name>
</gene>
<comment type="caution">
    <text evidence="1">The sequence shown here is derived from an EMBL/GenBank/DDBJ whole genome shotgun (WGS) entry which is preliminary data.</text>
</comment>
<organism evidence="1">
    <name type="scientific">marine sediment metagenome</name>
    <dbReference type="NCBI Taxonomy" id="412755"/>
    <lineage>
        <taxon>unclassified sequences</taxon>
        <taxon>metagenomes</taxon>
        <taxon>ecological metagenomes</taxon>
    </lineage>
</organism>
<protein>
    <submittedName>
        <fullName evidence="1">Uncharacterized protein</fullName>
    </submittedName>
</protein>
<name>A0A0F9C7N4_9ZZZZ</name>
<accession>A0A0F9C7N4</accession>
<sequence>IWIHQVEDDIFDVVRRTDGVDSVIATFSTWHKACDFYWDWSKAQKISNKDDYNGTDT</sequence>